<dbReference type="Proteomes" id="UP001230188">
    <property type="component" value="Unassembled WGS sequence"/>
</dbReference>
<evidence type="ECO:0000313" key="1">
    <source>
        <dbReference type="EMBL" id="KAJ8608741.1"/>
    </source>
</evidence>
<comment type="caution">
    <text evidence="1">The sequence shown here is derived from an EMBL/GenBank/DDBJ whole genome shotgun (WGS) entry which is preliminary data.</text>
</comment>
<dbReference type="AlphaFoldDB" id="A0AAD7UJ06"/>
<sequence length="238" mass="26906">MDVEARLSEAEVAGLMTAGRVKKFLKAKCGECGAQGFKKYNKTSPVVLRAQISSFWCKECSRLLCEKHRNLHKCERVDAARQAARRMTGEEIRERARIAEARRVEQETLEAERKRRENEAKAARHYLWKSRRKLVAGRSTHVANFAQRSALQAPPGRDRERLLEIYASCNRINLHLWNEVEAPTTPEAIDDQAYSKLRAHYAEASEITGMVVTVDGLPLDLNLDWIPSAEPTLAPGPA</sequence>
<evidence type="ECO:0000313" key="2">
    <source>
        <dbReference type="Proteomes" id="UP001230188"/>
    </source>
</evidence>
<dbReference type="EMBL" id="JAQMWT010000161">
    <property type="protein sequence ID" value="KAJ8608741.1"/>
    <property type="molecule type" value="Genomic_DNA"/>
</dbReference>
<organism evidence="1 2">
    <name type="scientific">Chrysophaeum taylorii</name>
    <dbReference type="NCBI Taxonomy" id="2483200"/>
    <lineage>
        <taxon>Eukaryota</taxon>
        <taxon>Sar</taxon>
        <taxon>Stramenopiles</taxon>
        <taxon>Ochrophyta</taxon>
        <taxon>Pelagophyceae</taxon>
        <taxon>Pelagomonadales</taxon>
        <taxon>Pelagomonadaceae</taxon>
        <taxon>Chrysophaeum</taxon>
    </lineage>
</organism>
<name>A0AAD7UJ06_9STRA</name>
<protein>
    <submittedName>
        <fullName evidence="1">Uncharacterized protein</fullName>
    </submittedName>
</protein>
<keyword evidence="2" id="KW-1185">Reference proteome</keyword>
<gene>
    <name evidence="1" type="ORF">CTAYLR_007804</name>
</gene>
<proteinExistence type="predicted"/>
<accession>A0AAD7UJ06</accession>
<reference evidence="1" key="1">
    <citation type="submission" date="2023-01" db="EMBL/GenBank/DDBJ databases">
        <title>Metagenome sequencing of chrysophaentin producing Chrysophaeum taylorii.</title>
        <authorList>
            <person name="Davison J."/>
            <person name="Bewley C."/>
        </authorList>
    </citation>
    <scope>NUCLEOTIDE SEQUENCE</scope>
    <source>
        <strain evidence="1">NIES-1699</strain>
    </source>
</reference>